<protein>
    <submittedName>
        <fullName evidence="5">Substrate-binding periplasmic protein</fullName>
    </submittedName>
</protein>
<gene>
    <name evidence="5" type="ORF">ACFO3I_00295</name>
</gene>
<reference evidence="6" key="1">
    <citation type="journal article" date="2019" name="Int. J. Syst. Evol. Microbiol.">
        <title>The Global Catalogue of Microorganisms (GCM) 10K type strain sequencing project: providing services to taxonomists for standard genome sequencing and annotation.</title>
        <authorList>
            <consortium name="The Broad Institute Genomics Platform"/>
            <consortium name="The Broad Institute Genome Sequencing Center for Infectious Disease"/>
            <person name="Wu L."/>
            <person name="Ma J."/>
        </authorList>
    </citation>
    <scope>NUCLEOTIDE SEQUENCE [LARGE SCALE GENOMIC DNA]</scope>
    <source>
        <strain evidence="6">DT28</strain>
    </source>
</reference>
<dbReference type="Pfam" id="PF00497">
    <property type="entry name" value="SBP_bac_3"/>
    <property type="match status" value="1"/>
</dbReference>
<feature type="signal peptide" evidence="3">
    <location>
        <begin position="1"/>
        <end position="18"/>
    </location>
</feature>
<evidence type="ECO:0000256" key="3">
    <source>
        <dbReference type="SAM" id="SignalP"/>
    </source>
</evidence>
<dbReference type="RefSeq" id="WP_377330764.1">
    <property type="nucleotide sequence ID" value="NZ_JBHSGB010000001.1"/>
</dbReference>
<dbReference type="EMBL" id="JBHSGB010000001">
    <property type="protein sequence ID" value="MFC4653451.1"/>
    <property type="molecule type" value="Genomic_DNA"/>
</dbReference>
<dbReference type="PANTHER" id="PTHR35936:SF35">
    <property type="entry name" value="L-CYSTINE-BINDING PROTEIN TCYJ"/>
    <property type="match status" value="1"/>
</dbReference>
<evidence type="ECO:0000256" key="2">
    <source>
        <dbReference type="ARBA" id="ARBA00022729"/>
    </source>
</evidence>
<organism evidence="5 6">
    <name type="scientific">Rheinheimera marina</name>
    <dbReference type="NCBI Taxonomy" id="1774958"/>
    <lineage>
        <taxon>Bacteria</taxon>
        <taxon>Pseudomonadati</taxon>
        <taxon>Pseudomonadota</taxon>
        <taxon>Gammaproteobacteria</taxon>
        <taxon>Chromatiales</taxon>
        <taxon>Chromatiaceae</taxon>
        <taxon>Rheinheimera</taxon>
    </lineage>
</organism>
<name>A0ABV9JG84_9GAMM</name>
<dbReference type="SUPFAM" id="SSF53850">
    <property type="entry name" value="Periplasmic binding protein-like II"/>
    <property type="match status" value="1"/>
</dbReference>
<dbReference type="InterPro" id="IPR001638">
    <property type="entry name" value="Solute-binding_3/MltF_N"/>
</dbReference>
<dbReference type="Gene3D" id="3.40.190.10">
    <property type="entry name" value="Periplasmic binding protein-like II"/>
    <property type="match status" value="2"/>
</dbReference>
<feature type="chain" id="PRO_5047500350" evidence="3">
    <location>
        <begin position="19"/>
        <end position="235"/>
    </location>
</feature>
<feature type="domain" description="Solute-binding protein family 3/N-terminal" evidence="4">
    <location>
        <begin position="20"/>
        <end position="231"/>
    </location>
</feature>
<dbReference type="SMART" id="SM00062">
    <property type="entry name" value="PBPb"/>
    <property type="match status" value="1"/>
</dbReference>
<accession>A0ABV9JG84</accession>
<evidence type="ECO:0000259" key="4">
    <source>
        <dbReference type="SMART" id="SM00062"/>
    </source>
</evidence>
<keyword evidence="6" id="KW-1185">Reference proteome</keyword>
<evidence type="ECO:0000313" key="5">
    <source>
        <dbReference type="EMBL" id="MFC4653451.1"/>
    </source>
</evidence>
<dbReference type="Proteomes" id="UP001595962">
    <property type="component" value="Unassembled WGS sequence"/>
</dbReference>
<comment type="caution">
    <text evidence="5">The sequence shown here is derived from an EMBL/GenBank/DDBJ whole genome shotgun (WGS) entry which is preliminary data.</text>
</comment>
<evidence type="ECO:0000313" key="6">
    <source>
        <dbReference type="Proteomes" id="UP001595962"/>
    </source>
</evidence>
<comment type="similarity">
    <text evidence="1">Belongs to the bacterial solute-binding protein 3 family.</text>
</comment>
<sequence>MRSILLCLSLCLVSLVQAAPIKVGLHDSAPWAYRDSQGQITGIDYDIVQTILRQQGIEAKFELYSYSRLLKLFSERKLDMASPVAVPYPGAYYSQPYFTIQDVVVSRRQVPLQIRTLADLKGKSIVAYQQASSVLGPDFAQQMKQAFYLEEADRKKQFELLFNDRVQLIVGDEQVLSYYSRTYYGPDLLTIYPIFPAVDYPAAFWQASLQQKFNQGLQQLQVQGKLEEFHHFPRF</sequence>
<keyword evidence="2 3" id="KW-0732">Signal</keyword>
<dbReference type="PANTHER" id="PTHR35936">
    <property type="entry name" value="MEMBRANE-BOUND LYTIC MUREIN TRANSGLYCOSYLASE F"/>
    <property type="match status" value="1"/>
</dbReference>
<proteinExistence type="inferred from homology"/>
<evidence type="ECO:0000256" key="1">
    <source>
        <dbReference type="ARBA" id="ARBA00010333"/>
    </source>
</evidence>